<reference evidence="3" key="1">
    <citation type="submission" date="2020-10" db="EMBL/GenBank/DDBJ databases">
        <authorList>
            <person name="Gilroy R."/>
        </authorList>
    </citation>
    <scope>NUCLEOTIDE SEQUENCE</scope>
    <source>
        <strain evidence="3">CHK195-15760</strain>
    </source>
</reference>
<feature type="coiled-coil region" evidence="2">
    <location>
        <begin position="36"/>
        <end position="88"/>
    </location>
</feature>
<dbReference type="InterPro" id="IPR010273">
    <property type="entry name" value="DUF881"/>
</dbReference>
<dbReference type="Proteomes" id="UP000824093">
    <property type="component" value="Unassembled WGS sequence"/>
</dbReference>
<organism evidence="3 4">
    <name type="scientific">Candidatus Merdicola faecigallinarum</name>
    <dbReference type="NCBI Taxonomy" id="2840862"/>
    <lineage>
        <taxon>Bacteria</taxon>
        <taxon>Bacillati</taxon>
        <taxon>Bacillota</taxon>
        <taxon>Clostridia</taxon>
        <taxon>Candidatus Merdicola</taxon>
    </lineage>
</organism>
<name>A0A9D1M0W9_9FIRM</name>
<gene>
    <name evidence="3" type="ORF">IAB70_02845</name>
</gene>
<reference evidence="3" key="2">
    <citation type="journal article" date="2021" name="PeerJ">
        <title>Extensive microbial diversity within the chicken gut microbiome revealed by metagenomics and culture.</title>
        <authorList>
            <person name="Gilroy R."/>
            <person name="Ravi A."/>
            <person name="Getino M."/>
            <person name="Pursley I."/>
            <person name="Horton D.L."/>
            <person name="Alikhan N.F."/>
            <person name="Baker D."/>
            <person name="Gharbi K."/>
            <person name="Hall N."/>
            <person name="Watson M."/>
            <person name="Adriaenssens E.M."/>
            <person name="Foster-Nyarko E."/>
            <person name="Jarju S."/>
            <person name="Secka A."/>
            <person name="Antonio M."/>
            <person name="Oren A."/>
            <person name="Chaudhuri R.R."/>
            <person name="La Ragione R."/>
            <person name="Hildebrand F."/>
            <person name="Pallen M.J."/>
        </authorList>
    </citation>
    <scope>NUCLEOTIDE SEQUENCE</scope>
    <source>
        <strain evidence="3">CHK195-15760</strain>
    </source>
</reference>
<evidence type="ECO:0000256" key="1">
    <source>
        <dbReference type="ARBA" id="ARBA00009108"/>
    </source>
</evidence>
<comment type="caution">
    <text evidence="3">The sequence shown here is derived from an EMBL/GenBank/DDBJ whole genome shotgun (WGS) entry which is preliminary data.</text>
</comment>
<proteinExistence type="inferred from homology"/>
<evidence type="ECO:0000256" key="2">
    <source>
        <dbReference type="SAM" id="Coils"/>
    </source>
</evidence>
<comment type="similarity">
    <text evidence="1">Belongs to the UPF0749 family.</text>
</comment>
<sequence>MTITIGIMCFILSLVLFMQFRSVKEADITNIKLKREDELQEDLADWKEKYEDTVAKLEDTRNKINEYKQKAENNQETSELLNQELNQTNISLGKTDVEGEGVIIVLQDKEKEVTASDLLDLVNELKQAGAEAISINDQRVTSLTDIVDVDEYTYINMERTYSPFTVKVIGNRKYLEAGLTAKGGFVDSMEKNGKTAVVTGENNVQIFKYNKEFKTKSMKIES</sequence>
<dbReference type="AlphaFoldDB" id="A0A9D1M0W9"/>
<dbReference type="Pfam" id="PF05949">
    <property type="entry name" value="DUF881"/>
    <property type="match status" value="1"/>
</dbReference>
<keyword evidence="2" id="KW-0175">Coiled coil</keyword>
<dbReference type="PANTHER" id="PTHR37313:SF2">
    <property type="entry name" value="UPF0749 PROTEIN YLXX"/>
    <property type="match status" value="1"/>
</dbReference>
<accession>A0A9D1M0W9</accession>
<dbReference type="Gene3D" id="3.30.70.1880">
    <property type="entry name" value="Protein of unknown function DUF881"/>
    <property type="match status" value="1"/>
</dbReference>
<evidence type="ECO:0000313" key="3">
    <source>
        <dbReference type="EMBL" id="HIU51549.1"/>
    </source>
</evidence>
<dbReference type="PANTHER" id="PTHR37313">
    <property type="entry name" value="UPF0749 PROTEIN RV1825"/>
    <property type="match status" value="1"/>
</dbReference>
<dbReference type="EMBL" id="DVNH01000020">
    <property type="protein sequence ID" value="HIU51549.1"/>
    <property type="molecule type" value="Genomic_DNA"/>
</dbReference>
<protein>
    <submittedName>
        <fullName evidence="3">DUF881 domain-containing protein</fullName>
    </submittedName>
</protein>
<evidence type="ECO:0000313" key="4">
    <source>
        <dbReference type="Proteomes" id="UP000824093"/>
    </source>
</evidence>